<dbReference type="PANTHER" id="PTHR43464">
    <property type="entry name" value="METHYLTRANSFERASE"/>
    <property type="match status" value="1"/>
</dbReference>
<feature type="signal peptide" evidence="4">
    <location>
        <begin position="1"/>
        <end position="19"/>
    </location>
</feature>
<feature type="chain" id="PRO_5035325243" description="Magnesium-protoporphyrin IX methyltransferase C-terminal domain-containing protein" evidence="4">
    <location>
        <begin position="20"/>
        <end position="264"/>
    </location>
</feature>
<comment type="caution">
    <text evidence="6">The sequence shown here is derived from an EMBL/GenBank/DDBJ whole genome shotgun (WGS) entry which is preliminary data.</text>
</comment>
<organism evidence="6 7">
    <name type="scientific">Diacronema lutheri</name>
    <name type="common">Unicellular marine alga</name>
    <name type="synonym">Monochrysis lutheri</name>
    <dbReference type="NCBI Taxonomy" id="2081491"/>
    <lineage>
        <taxon>Eukaryota</taxon>
        <taxon>Haptista</taxon>
        <taxon>Haptophyta</taxon>
        <taxon>Pavlovophyceae</taxon>
        <taxon>Pavlovales</taxon>
        <taxon>Pavlovaceae</taxon>
        <taxon>Diacronema</taxon>
    </lineage>
</organism>
<protein>
    <recommendedName>
        <fullName evidence="5">Magnesium-protoporphyrin IX methyltransferase C-terminal domain-containing protein</fullName>
    </recommendedName>
</protein>
<keyword evidence="7" id="KW-1185">Reference proteome</keyword>
<dbReference type="Pfam" id="PF07109">
    <property type="entry name" value="Mg-por_mtran_C"/>
    <property type="match status" value="1"/>
</dbReference>
<dbReference type="SUPFAM" id="SSF53335">
    <property type="entry name" value="S-adenosyl-L-methionine-dependent methyltransferases"/>
    <property type="match status" value="1"/>
</dbReference>
<evidence type="ECO:0000256" key="1">
    <source>
        <dbReference type="ARBA" id="ARBA00022603"/>
    </source>
</evidence>
<dbReference type="InterPro" id="IPR010940">
    <property type="entry name" value="Mg_prot_MeTrfase_C"/>
</dbReference>
<dbReference type="InterPro" id="IPR029063">
    <property type="entry name" value="SAM-dependent_MTases_sf"/>
</dbReference>
<gene>
    <name evidence="6" type="ORF">KFE25_008471</name>
</gene>
<sequence>MANPLVALSLLALCAAATAFSAPSRAVGSRVARGAVHMADDKAVVQQYFNTEGFDRWNRIYSEDGEVNSVQKDIRNGHQQTVDKILTWIDADANIAGQTICDAGCGVGSLALPLAMRGAKVTASDISDAMVEEAARRAQAMGGLKVQPAFSQSDLSALSGRYDTVTCVDVMIHYPTEEMAGMVRHLASLADKRLIISFAPKTWYYDLLKKVGELFPGPSKTTRAYLHPEDEVVKALEASGFTIQRTEMTGTNFYFSRLLEAVRA</sequence>
<dbReference type="NCBIfam" id="TIGR02021">
    <property type="entry name" value="BchM-ChlM"/>
    <property type="match status" value="1"/>
</dbReference>
<dbReference type="CDD" id="cd02440">
    <property type="entry name" value="AdoMet_MTases"/>
    <property type="match status" value="1"/>
</dbReference>
<accession>A0A8J5XDG7</accession>
<dbReference type="Gene3D" id="3.40.50.150">
    <property type="entry name" value="Vaccinia Virus protein VP39"/>
    <property type="match status" value="1"/>
</dbReference>
<evidence type="ECO:0000259" key="5">
    <source>
        <dbReference type="Pfam" id="PF07109"/>
    </source>
</evidence>
<evidence type="ECO:0000313" key="7">
    <source>
        <dbReference type="Proteomes" id="UP000751190"/>
    </source>
</evidence>
<keyword evidence="4" id="KW-0732">Signal</keyword>
<dbReference type="GO" id="GO:0046406">
    <property type="term" value="F:magnesium protoporphyrin IX methyltransferase activity"/>
    <property type="evidence" value="ECO:0007669"/>
    <property type="project" value="InterPro"/>
</dbReference>
<dbReference type="InterPro" id="IPR010251">
    <property type="entry name" value="Mg_prot_MeTrfase"/>
</dbReference>
<dbReference type="PROSITE" id="PS51556">
    <property type="entry name" value="SAM_MT_MG_PIX"/>
    <property type="match status" value="1"/>
</dbReference>
<feature type="domain" description="Magnesium-protoporphyrin IX methyltransferase C-terminal" evidence="5">
    <location>
        <begin position="167"/>
        <end position="263"/>
    </location>
</feature>
<evidence type="ECO:0000256" key="2">
    <source>
        <dbReference type="ARBA" id="ARBA00022679"/>
    </source>
</evidence>
<keyword evidence="3" id="KW-0949">S-adenosyl-L-methionine</keyword>
<dbReference type="AlphaFoldDB" id="A0A8J5XDG7"/>
<dbReference type="EMBL" id="JAGTXO010000049">
    <property type="protein sequence ID" value="KAG8458674.1"/>
    <property type="molecule type" value="Genomic_DNA"/>
</dbReference>
<name>A0A8J5XDG7_DIALT</name>
<dbReference type="GO" id="GO:0032259">
    <property type="term" value="P:methylation"/>
    <property type="evidence" value="ECO:0007669"/>
    <property type="project" value="UniProtKB-KW"/>
</dbReference>
<dbReference type="Proteomes" id="UP000751190">
    <property type="component" value="Unassembled WGS sequence"/>
</dbReference>
<proteinExistence type="predicted"/>
<evidence type="ECO:0000256" key="3">
    <source>
        <dbReference type="ARBA" id="ARBA00022691"/>
    </source>
</evidence>
<dbReference type="GO" id="GO:0015995">
    <property type="term" value="P:chlorophyll biosynthetic process"/>
    <property type="evidence" value="ECO:0007669"/>
    <property type="project" value="InterPro"/>
</dbReference>
<dbReference type="PANTHER" id="PTHR43464:SF19">
    <property type="entry name" value="UBIQUINONE BIOSYNTHESIS O-METHYLTRANSFERASE, MITOCHONDRIAL"/>
    <property type="match status" value="1"/>
</dbReference>
<evidence type="ECO:0000256" key="4">
    <source>
        <dbReference type="SAM" id="SignalP"/>
    </source>
</evidence>
<dbReference type="OMA" id="WNRIYSE"/>
<evidence type="ECO:0000313" key="6">
    <source>
        <dbReference type="EMBL" id="KAG8458674.1"/>
    </source>
</evidence>
<reference evidence="6" key="1">
    <citation type="submission" date="2021-05" db="EMBL/GenBank/DDBJ databases">
        <title>The genome of the haptophyte Pavlova lutheri (Diacronema luteri, Pavlovales) - a model for lipid biosynthesis in eukaryotic algae.</title>
        <authorList>
            <person name="Hulatt C.J."/>
            <person name="Posewitz M.C."/>
        </authorList>
    </citation>
    <scope>NUCLEOTIDE SEQUENCE</scope>
    <source>
        <strain evidence="6">NIVA-4/92</strain>
    </source>
</reference>
<dbReference type="OrthoDB" id="66144at2759"/>
<keyword evidence="1" id="KW-0489">Methyltransferase</keyword>
<keyword evidence="2" id="KW-0808">Transferase</keyword>